<protein>
    <submittedName>
        <fullName evidence="2">Uncharacterized protein</fullName>
    </submittedName>
</protein>
<reference evidence="2 3" key="1">
    <citation type="journal article" date="2013" name="PLoS Genet.">
        <title>Plant-symbiotic fungi as chemical engineers: Multi-genome analysis of the Clavicipitaceae reveals dynamics of alkaloid loci.</title>
        <authorList>
            <person name="Schardl C.L."/>
            <person name="Young C.A."/>
            <person name="Hesse U."/>
            <person name="Amyotte S.G."/>
            <person name="Andreeva K."/>
            <person name="Calie P.J."/>
            <person name="Fleetwood D.J."/>
            <person name="Haws D.C."/>
            <person name="Moore N."/>
            <person name="Oeser B."/>
            <person name="Panaccione D.G."/>
            <person name="Schweri K.K."/>
            <person name="Voisey C.R."/>
            <person name="Farman M.L."/>
            <person name="Jaromczyk J.W."/>
            <person name="Roe B.A."/>
            <person name="O'Sullivan D.M."/>
            <person name="Scott B."/>
            <person name="Tudzynski P."/>
            <person name="An Z."/>
            <person name="Arnaoudova E.G."/>
            <person name="Bullock C.T."/>
            <person name="Charlton N.D."/>
            <person name="Chen L."/>
            <person name="Cox M."/>
            <person name="Dinkins R.D."/>
            <person name="Florea S."/>
            <person name="Glenn A.E."/>
            <person name="Gordon A."/>
            <person name="Gueldener U."/>
            <person name="Harris D.R."/>
            <person name="Hollin W."/>
            <person name="Jaromczyk J."/>
            <person name="Johnson R.D."/>
            <person name="Khan A.K."/>
            <person name="Leistner E."/>
            <person name="Leuchtmann A."/>
            <person name="Li C."/>
            <person name="Liu J."/>
            <person name="Liu J."/>
            <person name="Liu M."/>
            <person name="Mace W."/>
            <person name="Machado C."/>
            <person name="Nagabhyru P."/>
            <person name="Pan J."/>
            <person name="Schmid J."/>
            <person name="Sugawara K."/>
            <person name="Steiner U."/>
            <person name="Takach J.E."/>
            <person name="Tanaka E."/>
            <person name="Webb J.S."/>
            <person name="Wilson E.V."/>
            <person name="Wiseman J.L."/>
            <person name="Yoshida R."/>
            <person name="Zeng Z."/>
        </authorList>
    </citation>
    <scope>NUCLEOTIDE SEQUENCE [LARGE SCALE GENOMIC DNA]</scope>
    <source>
        <strain evidence="2 3">20.1</strain>
    </source>
</reference>
<keyword evidence="3" id="KW-1185">Reference proteome</keyword>
<comment type="caution">
    <text evidence="2">The sequence shown here is derived from an EMBL/GenBank/DDBJ whole genome shotgun (WGS) entry which is preliminary data.</text>
</comment>
<dbReference type="EMBL" id="CAGA01000031">
    <property type="protein sequence ID" value="CCE31477.1"/>
    <property type="molecule type" value="Genomic_DNA"/>
</dbReference>
<evidence type="ECO:0000313" key="3">
    <source>
        <dbReference type="Proteomes" id="UP000016801"/>
    </source>
</evidence>
<accession>M1VWL4</accession>
<dbReference type="HOGENOM" id="CLU_3399343_0_0_1"/>
<dbReference type="Proteomes" id="UP000016801">
    <property type="component" value="Unassembled WGS sequence"/>
</dbReference>
<sequence length="31" mass="3497">MRFPGGSSRHDHGSQSRASFMGEKSFKTRQV</sequence>
<proteinExistence type="predicted"/>
<feature type="region of interest" description="Disordered" evidence="1">
    <location>
        <begin position="1"/>
        <end position="31"/>
    </location>
</feature>
<evidence type="ECO:0000256" key="1">
    <source>
        <dbReference type="SAM" id="MobiDB-lite"/>
    </source>
</evidence>
<evidence type="ECO:0000313" key="2">
    <source>
        <dbReference type="EMBL" id="CCE31477.1"/>
    </source>
</evidence>
<gene>
    <name evidence="2" type="ORF">CPUR_05330</name>
</gene>
<dbReference type="AlphaFoldDB" id="M1VWL4"/>
<name>M1VWL4_CLAP2</name>
<organism evidence="2 3">
    <name type="scientific">Claviceps purpurea (strain 20.1)</name>
    <name type="common">Ergot fungus</name>
    <name type="synonym">Sphacelia segetum</name>
    <dbReference type="NCBI Taxonomy" id="1111077"/>
    <lineage>
        <taxon>Eukaryota</taxon>
        <taxon>Fungi</taxon>
        <taxon>Dikarya</taxon>
        <taxon>Ascomycota</taxon>
        <taxon>Pezizomycotina</taxon>
        <taxon>Sordariomycetes</taxon>
        <taxon>Hypocreomycetidae</taxon>
        <taxon>Hypocreales</taxon>
        <taxon>Clavicipitaceae</taxon>
        <taxon>Claviceps</taxon>
    </lineage>
</organism>
<dbReference type="VEuPathDB" id="FungiDB:CPUR_05330"/>